<dbReference type="OrthoDB" id="6730379at2759"/>
<evidence type="ECO:0000256" key="3">
    <source>
        <dbReference type="ARBA" id="ARBA00022692"/>
    </source>
</evidence>
<dbReference type="Gene3D" id="1.20.1250.20">
    <property type="entry name" value="MFS general substrate transporter like domains"/>
    <property type="match status" value="1"/>
</dbReference>
<dbReference type="GO" id="GO:0022857">
    <property type="term" value="F:transmembrane transporter activity"/>
    <property type="evidence" value="ECO:0007669"/>
    <property type="project" value="InterPro"/>
</dbReference>
<dbReference type="PANTHER" id="PTHR43791">
    <property type="entry name" value="PERMEASE-RELATED"/>
    <property type="match status" value="1"/>
</dbReference>
<evidence type="ECO:0000256" key="2">
    <source>
        <dbReference type="ARBA" id="ARBA00022448"/>
    </source>
</evidence>
<sequence length="170" mass="18399">MSQAPRDDAGAVPNSSHSLHPIRTRHGATSETGVAAEVDGPANKRLLRKIDWKLMPVLSATYALQAYGKAVLGHAFVYGLAKDLGIEGGLKYSWALLSFYFGYIAGTYPISLLAQLYRPRVVIITIFSMWAFAIITSPAITSYSGLLVNRFFLGFIGSGVSPIFMLVIGL</sequence>
<feature type="transmembrane region" description="Helical" evidence="7">
    <location>
        <begin position="54"/>
        <end position="80"/>
    </location>
</feature>
<evidence type="ECO:0000256" key="4">
    <source>
        <dbReference type="ARBA" id="ARBA00022989"/>
    </source>
</evidence>
<evidence type="ECO:0000256" key="6">
    <source>
        <dbReference type="SAM" id="MobiDB-lite"/>
    </source>
</evidence>
<dbReference type="EMBL" id="SRPY01000185">
    <property type="protein sequence ID" value="KAG5927387.1"/>
    <property type="molecule type" value="Genomic_DNA"/>
</dbReference>
<dbReference type="SUPFAM" id="SSF103473">
    <property type="entry name" value="MFS general substrate transporter"/>
    <property type="match status" value="1"/>
</dbReference>
<feature type="transmembrane region" description="Helical" evidence="7">
    <location>
        <begin position="147"/>
        <end position="168"/>
    </location>
</feature>
<dbReference type="PROSITE" id="PS50850">
    <property type="entry name" value="MFS"/>
    <property type="match status" value="1"/>
</dbReference>
<dbReference type="PANTHER" id="PTHR43791:SF74">
    <property type="entry name" value="TRANSPORTER, PUTATIVE (AFU_ORTHOLOGUE AFUA_1G17530)-RELATED"/>
    <property type="match status" value="1"/>
</dbReference>
<name>A0A8K0J872_9HYPO</name>
<reference evidence="9" key="1">
    <citation type="journal article" date="2020" name="bioRxiv">
        <title>Whole genome comparisons of ergot fungi reveals the divergence and evolution of species within the genus Claviceps are the result of varying mechanisms driving genome evolution and host range expansion.</title>
        <authorList>
            <person name="Wyka S.A."/>
            <person name="Mondo S.J."/>
            <person name="Liu M."/>
            <person name="Dettman J."/>
            <person name="Nalam V."/>
            <person name="Broders K.D."/>
        </authorList>
    </citation>
    <scope>NUCLEOTIDE SEQUENCE</scope>
    <source>
        <strain evidence="9">CCC 489</strain>
    </source>
</reference>
<accession>A0A8K0J872</accession>
<feature type="transmembrane region" description="Helical" evidence="7">
    <location>
        <begin position="92"/>
        <end position="114"/>
    </location>
</feature>
<evidence type="ECO:0000256" key="1">
    <source>
        <dbReference type="ARBA" id="ARBA00004141"/>
    </source>
</evidence>
<comment type="caution">
    <text evidence="9">The sequence shown here is derived from an EMBL/GenBank/DDBJ whole genome shotgun (WGS) entry which is preliminary data.</text>
</comment>
<evidence type="ECO:0000256" key="5">
    <source>
        <dbReference type="ARBA" id="ARBA00023136"/>
    </source>
</evidence>
<gene>
    <name evidence="9" type="ORF">E4U42_002298</name>
</gene>
<keyword evidence="2" id="KW-0813">Transport</keyword>
<keyword evidence="10" id="KW-1185">Reference proteome</keyword>
<feature type="region of interest" description="Disordered" evidence="6">
    <location>
        <begin position="1"/>
        <end position="34"/>
    </location>
</feature>
<feature type="domain" description="Major facilitator superfamily (MFS) profile" evidence="8">
    <location>
        <begin position="54"/>
        <end position="170"/>
    </location>
</feature>
<keyword evidence="4 7" id="KW-1133">Transmembrane helix</keyword>
<evidence type="ECO:0000313" key="9">
    <source>
        <dbReference type="EMBL" id="KAG5927387.1"/>
    </source>
</evidence>
<keyword evidence="5 7" id="KW-0472">Membrane</keyword>
<dbReference type="GO" id="GO:0016020">
    <property type="term" value="C:membrane"/>
    <property type="evidence" value="ECO:0007669"/>
    <property type="project" value="UniProtKB-SubCell"/>
</dbReference>
<organism evidence="9 10">
    <name type="scientific">Claviceps africana</name>
    <dbReference type="NCBI Taxonomy" id="83212"/>
    <lineage>
        <taxon>Eukaryota</taxon>
        <taxon>Fungi</taxon>
        <taxon>Dikarya</taxon>
        <taxon>Ascomycota</taxon>
        <taxon>Pezizomycotina</taxon>
        <taxon>Sordariomycetes</taxon>
        <taxon>Hypocreomycetidae</taxon>
        <taxon>Hypocreales</taxon>
        <taxon>Clavicipitaceae</taxon>
        <taxon>Claviceps</taxon>
    </lineage>
</organism>
<proteinExistence type="predicted"/>
<evidence type="ECO:0000256" key="7">
    <source>
        <dbReference type="SAM" id="Phobius"/>
    </source>
</evidence>
<evidence type="ECO:0000259" key="8">
    <source>
        <dbReference type="PROSITE" id="PS50850"/>
    </source>
</evidence>
<comment type="subcellular location">
    <subcellularLocation>
        <location evidence="1">Membrane</location>
        <topology evidence="1">Multi-pass membrane protein</topology>
    </subcellularLocation>
</comment>
<dbReference type="AlphaFoldDB" id="A0A8K0J872"/>
<dbReference type="InterPro" id="IPR020846">
    <property type="entry name" value="MFS_dom"/>
</dbReference>
<evidence type="ECO:0000313" key="10">
    <source>
        <dbReference type="Proteomes" id="UP000811619"/>
    </source>
</evidence>
<dbReference type="InterPro" id="IPR036259">
    <property type="entry name" value="MFS_trans_sf"/>
</dbReference>
<keyword evidence="3 7" id="KW-0812">Transmembrane</keyword>
<feature type="transmembrane region" description="Helical" evidence="7">
    <location>
        <begin position="121"/>
        <end position="141"/>
    </location>
</feature>
<protein>
    <recommendedName>
        <fullName evidence="8">Major facilitator superfamily (MFS) profile domain-containing protein</fullName>
    </recommendedName>
</protein>
<dbReference type="Proteomes" id="UP000811619">
    <property type="component" value="Unassembled WGS sequence"/>
</dbReference>